<dbReference type="EMBL" id="VIIS01000753">
    <property type="protein sequence ID" value="KAF0305437.1"/>
    <property type="molecule type" value="Genomic_DNA"/>
</dbReference>
<evidence type="ECO:0000259" key="2">
    <source>
        <dbReference type="Pfam" id="PF22600"/>
    </source>
</evidence>
<name>A0A6A4WCJ3_AMPAM</name>
<dbReference type="OrthoDB" id="434989at2759"/>
<dbReference type="SUPFAM" id="SSF81631">
    <property type="entry name" value="PAP/OAS1 substrate-binding domain"/>
    <property type="match status" value="1"/>
</dbReference>
<dbReference type="Pfam" id="PF22600">
    <property type="entry name" value="MTPAP-like_central"/>
    <property type="match status" value="1"/>
</dbReference>
<proteinExistence type="predicted"/>
<dbReference type="InterPro" id="IPR054708">
    <property type="entry name" value="MTPAP-like_central"/>
</dbReference>
<dbReference type="CDD" id="cd05402">
    <property type="entry name" value="NT_PAP_TUTase"/>
    <property type="match status" value="1"/>
</dbReference>
<gene>
    <name evidence="3" type="primary">MTPAP_2</name>
    <name evidence="3" type="ORF">FJT64_022973</name>
</gene>
<organism evidence="3 4">
    <name type="scientific">Amphibalanus amphitrite</name>
    <name type="common">Striped barnacle</name>
    <name type="synonym">Balanus amphitrite</name>
    <dbReference type="NCBI Taxonomy" id="1232801"/>
    <lineage>
        <taxon>Eukaryota</taxon>
        <taxon>Metazoa</taxon>
        <taxon>Ecdysozoa</taxon>
        <taxon>Arthropoda</taxon>
        <taxon>Crustacea</taxon>
        <taxon>Multicrustacea</taxon>
        <taxon>Cirripedia</taxon>
        <taxon>Thoracica</taxon>
        <taxon>Thoracicalcarea</taxon>
        <taxon>Balanomorpha</taxon>
        <taxon>Balanoidea</taxon>
        <taxon>Balanidae</taxon>
        <taxon>Amphibalaninae</taxon>
        <taxon>Amphibalanus</taxon>
    </lineage>
</organism>
<comment type="caution">
    <text evidence="3">The sequence shown here is derived from an EMBL/GenBank/DDBJ whole genome shotgun (WGS) entry which is preliminary data.</text>
</comment>
<dbReference type="SUPFAM" id="SSF81301">
    <property type="entry name" value="Nucleotidyltransferase"/>
    <property type="match status" value="1"/>
</dbReference>
<dbReference type="Proteomes" id="UP000440578">
    <property type="component" value="Unassembled WGS sequence"/>
</dbReference>
<feature type="compositionally biased region" description="Basic residues" evidence="1">
    <location>
        <begin position="562"/>
        <end position="577"/>
    </location>
</feature>
<keyword evidence="4" id="KW-1185">Reference proteome</keyword>
<reference evidence="3 4" key="1">
    <citation type="submission" date="2019-07" db="EMBL/GenBank/DDBJ databases">
        <title>Draft genome assembly of a fouling barnacle, Amphibalanus amphitrite (Darwin, 1854): The first reference genome for Thecostraca.</title>
        <authorList>
            <person name="Kim W."/>
        </authorList>
    </citation>
    <scope>NUCLEOTIDE SEQUENCE [LARGE SCALE GENOMIC DNA]</scope>
    <source>
        <strain evidence="3">SNU_AA5</strain>
        <tissue evidence="3">Soma without cirri and trophi</tissue>
    </source>
</reference>
<dbReference type="Gene3D" id="3.30.460.10">
    <property type="entry name" value="Beta Polymerase, domain 2"/>
    <property type="match status" value="1"/>
</dbReference>
<dbReference type="GO" id="GO:0031123">
    <property type="term" value="P:RNA 3'-end processing"/>
    <property type="evidence" value="ECO:0007669"/>
    <property type="project" value="TreeGrafter"/>
</dbReference>
<dbReference type="PANTHER" id="PTHR12271:SF133">
    <property type="entry name" value="POLY(A) RNA POLYMERASE, MITOCHONDRIAL"/>
    <property type="match status" value="1"/>
</dbReference>
<dbReference type="Gene3D" id="1.10.1410.10">
    <property type="match status" value="1"/>
</dbReference>
<dbReference type="GO" id="GO:1990817">
    <property type="term" value="F:poly(A) RNA polymerase activity"/>
    <property type="evidence" value="ECO:0007669"/>
    <property type="project" value="TreeGrafter"/>
</dbReference>
<feature type="region of interest" description="Disordered" evidence="1">
    <location>
        <begin position="537"/>
        <end position="577"/>
    </location>
</feature>
<dbReference type="InterPro" id="IPR043519">
    <property type="entry name" value="NT_sf"/>
</dbReference>
<evidence type="ECO:0000313" key="4">
    <source>
        <dbReference type="Proteomes" id="UP000440578"/>
    </source>
</evidence>
<feature type="domain" description="Poly(A) RNA polymerase mitochondrial-like central palm" evidence="2">
    <location>
        <begin position="88"/>
        <end position="242"/>
    </location>
</feature>
<protein>
    <submittedName>
        <fullName evidence="3">Poly(A) RNA polymerase, mitochondrial</fullName>
    </submittedName>
</protein>
<dbReference type="PANTHER" id="PTHR12271">
    <property type="entry name" value="POLY A POLYMERASE CID PAP -RELATED"/>
    <property type="match status" value="1"/>
</dbReference>
<feature type="region of interest" description="Disordered" evidence="1">
    <location>
        <begin position="464"/>
        <end position="502"/>
    </location>
</feature>
<accession>A0A6A4WCJ3</accession>
<sequence length="577" mass="62803">MWDRARAVRNWDEFLFVEMSSPAEVEAVLQCACHPYQAEVVPVSSPLLWLRSGGPLQTAPKRALPPPVSGKLLTPAALCDEISACPTLDDQLLRHHELTRLTELGARLRYFTCELLERALAGLFPAARVRPFGSSANGFGRHDCDVDLILELAPEAAAQPSQRLAFQTLAAKKDSRTQVQRYLNFLADLLVSLMPGCSQVRRILKARVPIVKYTQSLTGVDCDLSMMRNGIHMTELLFIWSQLDTRVAPLVRAVRHWAEKVHLTTCVSGSGRFISNFGLTLLVIYFLQTRPVPLLPSVNELTQLARPGDTALVDGVSYTFLRDPSLVPVTANTESLSDLLAGFFDLYASLDLNAHALSVVWGGTFGHPGDAPLHVQNPLDLELNVTKNVSREEVCRLGGEASRAGRLLEEGRWWELLFGEGVRQPQVKPISVRQLFDDEDGEKAVKEAPSPTVDAVRLANLLGDAGRGGRAGRDAPAAEQAGVSRRKGRGGSSDGSTPFSGLRLTVDGEVQGLERAPILATISAAAAAARQRKEAEQAAAAVRDARSEPETVVVLDESSNKKPAKRKKKKKRSQAGS</sequence>
<evidence type="ECO:0000313" key="3">
    <source>
        <dbReference type="EMBL" id="KAF0305437.1"/>
    </source>
</evidence>
<evidence type="ECO:0000256" key="1">
    <source>
        <dbReference type="SAM" id="MobiDB-lite"/>
    </source>
</evidence>
<dbReference type="AlphaFoldDB" id="A0A6A4WCJ3"/>